<feature type="transmembrane region" description="Helical" evidence="1">
    <location>
        <begin position="151"/>
        <end position="172"/>
    </location>
</feature>
<evidence type="ECO:0000313" key="3">
    <source>
        <dbReference type="Proteomes" id="UP000319817"/>
    </source>
</evidence>
<feature type="transmembrane region" description="Helical" evidence="1">
    <location>
        <begin position="247"/>
        <end position="273"/>
    </location>
</feature>
<reference evidence="2 3" key="1">
    <citation type="submission" date="2019-02" db="EMBL/GenBank/DDBJ databases">
        <title>Deep-cultivation of Planctomycetes and their phenomic and genomic characterization uncovers novel biology.</title>
        <authorList>
            <person name="Wiegand S."/>
            <person name="Jogler M."/>
            <person name="Boedeker C."/>
            <person name="Pinto D."/>
            <person name="Vollmers J."/>
            <person name="Rivas-Marin E."/>
            <person name="Kohn T."/>
            <person name="Peeters S.H."/>
            <person name="Heuer A."/>
            <person name="Rast P."/>
            <person name="Oberbeckmann S."/>
            <person name="Bunk B."/>
            <person name="Jeske O."/>
            <person name="Meyerdierks A."/>
            <person name="Storesund J.E."/>
            <person name="Kallscheuer N."/>
            <person name="Luecker S."/>
            <person name="Lage O.M."/>
            <person name="Pohl T."/>
            <person name="Merkel B.J."/>
            <person name="Hornburger P."/>
            <person name="Mueller R.-W."/>
            <person name="Bruemmer F."/>
            <person name="Labrenz M."/>
            <person name="Spormann A.M."/>
            <person name="Op den Camp H."/>
            <person name="Overmann J."/>
            <person name="Amann R."/>
            <person name="Jetten M.S.M."/>
            <person name="Mascher T."/>
            <person name="Medema M.H."/>
            <person name="Devos D.P."/>
            <person name="Kaster A.-K."/>
            <person name="Ovreas L."/>
            <person name="Rohde M."/>
            <person name="Galperin M.Y."/>
            <person name="Jogler C."/>
        </authorList>
    </citation>
    <scope>NUCLEOTIDE SEQUENCE [LARGE SCALE GENOMIC DNA]</scope>
    <source>
        <strain evidence="2 3">K23_9</strain>
    </source>
</reference>
<dbReference type="Proteomes" id="UP000319817">
    <property type="component" value="Chromosome"/>
</dbReference>
<organism evidence="2 3">
    <name type="scientific">Stieleria marina</name>
    <dbReference type="NCBI Taxonomy" id="1930275"/>
    <lineage>
        <taxon>Bacteria</taxon>
        <taxon>Pseudomonadati</taxon>
        <taxon>Planctomycetota</taxon>
        <taxon>Planctomycetia</taxon>
        <taxon>Pirellulales</taxon>
        <taxon>Pirellulaceae</taxon>
        <taxon>Stieleria</taxon>
    </lineage>
</organism>
<dbReference type="EMBL" id="CP036526">
    <property type="protein sequence ID" value="QDT13743.1"/>
    <property type="molecule type" value="Genomic_DNA"/>
</dbReference>
<sequence>MDDSQLDSAGAALSIGEPASLDSEIVVATAVPAREPLSTIEEKPRSRVRRWFGGVMWFVRGTFCVASLTALLAVLTAIPVLQLITFGYLLDVAGRLTRGGQFRDALPNLRRAGMIGLAVLAVFVASLPTQLLVHWESVAQLINPGSAQAVVLRFLAIVCSFVATMYLLWAWVRGGRPRHYLWPQPKRFLKESWRWATWRDIPDRLWEFTIALELPRLFWLGARGAVGTLVWLIPGMIIIAANRSGEGGLAGLIGGLSLLVMGVTLLYLPMLQAHFAAENRLSAMFELRTIRRNFVAAPWAWFAAMLLGLVVLPVPLYLLKVEATPREVAWLPCVVFVAFILPARIFEGLALRRARRRMGESSIDKNGNPLASRKKWARISRISVRILMLAVVGTYLVFLTISQFTSWDGLPTWVEQHAILFPRPFIGGV</sequence>
<evidence type="ECO:0000313" key="2">
    <source>
        <dbReference type="EMBL" id="QDT13743.1"/>
    </source>
</evidence>
<dbReference type="RefSeq" id="WP_419189450.1">
    <property type="nucleotide sequence ID" value="NZ_CP036526.1"/>
</dbReference>
<keyword evidence="1" id="KW-0812">Transmembrane</keyword>
<dbReference type="Pfam" id="PF13197">
    <property type="entry name" value="DUF4013"/>
    <property type="match status" value="1"/>
</dbReference>
<dbReference type="AlphaFoldDB" id="A0A517P2Z9"/>
<name>A0A517P2Z9_9BACT</name>
<keyword evidence="1" id="KW-0472">Membrane</keyword>
<evidence type="ECO:0008006" key="4">
    <source>
        <dbReference type="Google" id="ProtNLM"/>
    </source>
</evidence>
<keyword evidence="1" id="KW-1133">Transmembrane helix</keyword>
<accession>A0A517P2Z9</accession>
<feature type="transmembrane region" description="Helical" evidence="1">
    <location>
        <begin position="217"/>
        <end position="241"/>
    </location>
</feature>
<proteinExistence type="predicted"/>
<feature type="transmembrane region" description="Helical" evidence="1">
    <location>
        <begin position="329"/>
        <end position="351"/>
    </location>
</feature>
<feature type="transmembrane region" description="Helical" evidence="1">
    <location>
        <begin position="294"/>
        <end position="317"/>
    </location>
</feature>
<dbReference type="InterPro" id="IPR025098">
    <property type="entry name" value="DUF4013"/>
</dbReference>
<evidence type="ECO:0000256" key="1">
    <source>
        <dbReference type="SAM" id="Phobius"/>
    </source>
</evidence>
<feature type="transmembrane region" description="Helical" evidence="1">
    <location>
        <begin position="57"/>
        <end position="90"/>
    </location>
</feature>
<protein>
    <recommendedName>
        <fullName evidence="4">DUF4013 domain-containing protein</fullName>
    </recommendedName>
</protein>
<feature type="transmembrane region" description="Helical" evidence="1">
    <location>
        <begin position="382"/>
        <end position="401"/>
    </location>
</feature>
<gene>
    <name evidence="2" type="ORF">K239x_57630</name>
</gene>
<keyword evidence="3" id="KW-1185">Reference proteome</keyword>
<feature type="transmembrane region" description="Helical" evidence="1">
    <location>
        <begin position="111"/>
        <end position="131"/>
    </location>
</feature>